<dbReference type="Proteomes" id="UP000011568">
    <property type="component" value="Unassembled WGS sequence"/>
</dbReference>
<organism evidence="2 3">
    <name type="scientific">Halococcus morrhuae DSM 1307</name>
    <dbReference type="NCBI Taxonomy" id="931277"/>
    <lineage>
        <taxon>Archaea</taxon>
        <taxon>Methanobacteriati</taxon>
        <taxon>Methanobacteriota</taxon>
        <taxon>Stenosarchaea group</taxon>
        <taxon>Halobacteria</taxon>
        <taxon>Halobacteriales</taxon>
        <taxon>Halococcaceae</taxon>
        <taxon>Halococcus</taxon>
    </lineage>
</organism>
<dbReference type="GO" id="GO:0016810">
    <property type="term" value="F:hydrolase activity, acting on carbon-nitrogen (but not peptide) bonds"/>
    <property type="evidence" value="ECO:0007669"/>
    <property type="project" value="InterPro"/>
</dbReference>
<sequence>MEIEGTILRGHEFEPIEGRIVVEDGRIEAIEETTTDADRIVSPAFVNAHTHIGDSIAKEAGGGLNLDELVAPPDGLKHRLLREASHEELVAGMERTIQFMHDSGTAAFCEFREGGVDGVRAIEDALTDLPVDATVLGRESIAAMEASDGFGASGARDADFADEREATREAGKLFGIHAGERDADDIDAAFALDPDFLVHMVYAQSDHFDRLDEEGWPVVVCPRSNLVTGVGLPPIAELAEHTTVALGTDNAMLNSASMFREMEFTAKLTDLSAHEILRMATINGAELLDMDVAIETGNTARLCVLDGDSHNLAGARDPARAVVRRAGVSDVERVVVPTDNSDNS</sequence>
<dbReference type="OrthoDB" id="42910at2157"/>
<dbReference type="EMBL" id="AOMC01000166">
    <property type="protein sequence ID" value="EMA38915.1"/>
    <property type="molecule type" value="Genomic_DNA"/>
</dbReference>
<dbReference type="AlphaFoldDB" id="M0M3G3"/>
<evidence type="ECO:0000313" key="3">
    <source>
        <dbReference type="Proteomes" id="UP000011568"/>
    </source>
</evidence>
<dbReference type="PANTHER" id="PTHR43794">
    <property type="entry name" value="AMINOHYDROLASE SSNA-RELATED"/>
    <property type="match status" value="1"/>
</dbReference>
<dbReference type="SUPFAM" id="SSF51556">
    <property type="entry name" value="Metallo-dependent hydrolases"/>
    <property type="match status" value="1"/>
</dbReference>
<name>M0M3G3_HALMO</name>
<dbReference type="SUPFAM" id="SSF51338">
    <property type="entry name" value="Composite domain of metallo-dependent hydrolases"/>
    <property type="match status" value="1"/>
</dbReference>
<reference evidence="2 3" key="1">
    <citation type="journal article" date="2014" name="PLoS Genet.">
        <title>Phylogenetically driven sequencing of extremely halophilic archaea reveals strategies for static and dynamic osmo-response.</title>
        <authorList>
            <person name="Becker E.A."/>
            <person name="Seitzer P.M."/>
            <person name="Tritt A."/>
            <person name="Larsen D."/>
            <person name="Krusor M."/>
            <person name="Yao A.I."/>
            <person name="Wu D."/>
            <person name="Madern D."/>
            <person name="Eisen J.A."/>
            <person name="Darling A.E."/>
            <person name="Facciotti M.T."/>
        </authorList>
    </citation>
    <scope>NUCLEOTIDE SEQUENCE [LARGE SCALE GENOMIC DNA]</scope>
    <source>
        <strain evidence="2 3">DSM 1307</strain>
    </source>
</reference>
<dbReference type="InterPro" id="IPR032466">
    <property type="entry name" value="Metal_Hydrolase"/>
</dbReference>
<comment type="caution">
    <text evidence="2">The sequence shown here is derived from an EMBL/GenBank/DDBJ whole genome shotgun (WGS) entry which is preliminary data.</text>
</comment>
<dbReference type="eggNOG" id="arCOG00692">
    <property type="taxonomic scope" value="Archaea"/>
</dbReference>
<dbReference type="STRING" id="931277.C448_15446"/>
<dbReference type="InterPro" id="IPR006680">
    <property type="entry name" value="Amidohydro-rel"/>
</dbReference>
<evidence type="ECO:0000259" key="1">
    <source>
        <dbReference type="Pfam" id="PF01979"/>
    </source>
</evidence>
<dbReference type="Pfam" id="PF01979">
    <property type="entry name" value="Amidohydro_1"/>
    <property type="match status" value="1"/>
</dbReference>
<dbReference type="RefSeq" id="WP_004056079.1">
    <property type="nucleotide sequence ID" value="NZ_AOMC01000166.1"/>
</dbReference>
<dbReference type="PANTHER" id="PTHR43794:SF5">
    <property type="entry name" value="CHLOROHYDROLASE FAMILY PROTEIN"/>
    <property type="match status" value="1"/>
</dbReference>
<dbReference type="Gene3D" id="2.30.40.10">
    <property type="entry name" value="Urease, subunit C, domain 1"/>
    <property type="match status" value="2"/>
</dbReference>
<keyword evidence="2" id="KW-0378">Hydrolase</keyword>
<dbReference type="PATRIC" id="fig|931277.6.peg.3037"/>
<protein>
    <submittedName>
        <fullName evidence="2">Amidohydrolase</fullName>
    </submittedName>
</protein>
<gene>
    <name evidence="2" type="ORF">C448_15446</name>
</gene>
<dbReference type="InterPro" id="IPR011059">
    <property type="entry name" value="Metal-dep_hydrolase_composite"/>
</dbReference>
<keyword evidence="3" id="KW-1185">Reference proteome</keyword>
<evidence type="ECO:0000313" key="2">
    <source>
        <dbReference type="EMBL" id="EMA38915.1"/>
    </source>
</evidence>
<dbReference type="Gene3D" id="3.20.20.140">
    <property type="entry name" value="Metal-dependent hydrolases"/>
    <property type="match status" value="2"/>
</dbReference>
<accession>M0M3G3</accession>
<feature type="domain" description="Amidohydrolase-related" evidence="1">
    <location>
        <begin position="40"/>
        <end position="310"/>
    </location>
</feature>
<dbReference type="InterPro" id="IPR050287">
    <property type="entry name" value="MTA/SAH_deaminase"/>
</dbReference>
<proteinExistence type="predicted"/>